<accession>A0A314L170</accession>
<keyword evidence="2" id="KW-1185">Reference proteome</keyword>
<name>A0A314L170_NICAT</name>
<sequence>MNAVRCWTFLTFVRICECLDNYKFVATLPFISLLKIIEYFLIHLYHFFPCVTCTMEPQRVSSRDLSEHGVISSHIVFLRAPDSEKTSETLGDAYGVFISFSLTFNLFTLLV</sequence>
<reference evidence="1" key="1">
    <citation type="submission" date="2016-11" db="EMBL/GenBank/DDBJ databases">
        <title>The genome of Nicotiana attenuata.</title>
        <authorList>
            <person name="Xu S."/>
            <person name="Brockmoeller T."/>
            <person name="Gaquerel E."/>
            <person name="Navarro A."/>
            <person name="Kuhl H."/>
            <person name="Gase K."/>
            <person name="Ling Z."/>
            <person name="Zhou W."/>
            <person name="Kreitzer C."/>
            <person name="Stanke M."/>
            <person name="Tang H."/>
            <person name="Lyons E."/>
            <person name="Pandey P."/>
            <person name="Pandey S.P."/>
            <person name="Timmermann B."/>
            <person name="Baldwin I.T."/>
        </authorList>
    </citation>
    <scope>NUCLEOTIDE SEQUENCE [LARGE SCALE GENOMIC DNA]</scope>
    <source>
        <strain evidence="1">UT</strain>
    </source>
</reference>
<dbReference type="Gramene" id="OIT35007">
    <property type="protein sequence ID" value="OIT35007"/>
    <property type="gene ID" value="A4A49_04041"/>
</dbReference>
<evidence type="ECO:0000313" key="1">
    <source>
        <dbReference type="EMBL" id="OIT35007.1"/>
    </source>
</evidence>
<protein>
    <submittedName>
        <fullName evidence="1">Uncharacterized protein</fullName>
    </submittedName>
</protein>
<organism evidence="1 2">
    <name type="scientific">Nicotiana attenuata</name>
    <name type="common">Coyote tobacco</name>
    <dbReference type="NCBI Taxonomy" id="49451"/>
    <lineage>
        <taxon>Eukaryota</taxon>
        <taxon>Viridiplantae</taxon>
        <taxon>Streptophyta</taxon>
        <taxon>Embryophyta</taxon>
        <taxon>Tracheophyta</taxon>
        <taxon>Spermatophyta</taxon>
        <taxon>Magnoliopsida</taxon>
        <taxon>eudicotyledons</taxon>
        <taxon>Gunneridae</taxon>
        <taxon>Pentapetalae</taxon>
        <taxon>asterids</taxon>
        <taxon>lamiids</taxon>
        <taxon>Solanales</taxon>
        <taxon>Solanaceae</taxon>
        <taxon>Nicotianoideae</taxon>
        <taxon>Nicotianeae</taxon>
        <taxon>Nicotiana</taxon>
    </lineage>
</organism>
<dbReference type="Proteomes" id="UP000187609">
    <property type="component" value="Unassembled WGS sequence"/>
</dbReference>
<comment type="caution">
    <text evidence="1">The sequence shown here is derived from an EMBL/GenBank/DDBJ whole genome shotgun (WGS) entry which is preliminary data.</text>
</comment>
<gene>
    <name evidence="1" type="ORF">A4A49_04041</name>
</gene>
<dbReference type="AlphaFoldDB" id="A0A314L170"/>
<evidence type="ECO:0000313" key="2">
    <source>
        <dbReference type="Proteomes" id="UP000187609"/>
    </source>
</evidence>
<dbReference type="EMBL" id="MJEQ01000623">
    <property type="protein sequence ID" value="OIT35007.1"/>
    <property type="molecule type" value="Genomic_DNA"/>
</dbReference>
<proteinExistence type="predicted"/>